<accession>A0A0C4DJ61</accession>
<reference evidence="4" key="2">
    <citation type="submission" date="2025-08" db="UniProtKB">
        <authorList>
            <consortium name="EnsemblFungi"/>
        </authorList>
    </citation>
    <scope>IDENTIFICATION</scope>
    <source>
        <strain evidence="4">4287 / CBS 123668 / FGSC 9935 / NRRL 34936</strain>
    </source>
</reference>
<evidence type="ECO:0000256" key="2">
    <source>
        <dbReference type="ARBA" id="ARBA00022643"/>
    </source>
</evidence>
<organism evidence="4 5">
    <name type="scientific">Fusarium oxysporum (strain Fo5176)</name>
    <name type="common">Fusarium vascular wilt</name>
    <dbReference type="NCBI Taxonomy" id="660025"/>
    <lineage>
        <taxon>Eukaryota</taxon>
        <taxon>Fungi</taxon>
        <taxon>Dikarya</taxon>
        <taxon>Ascomycota</taxon>
        <taxon>Pezizomycotina</taxon>
        <taxon>Sordariomycetes</taxon>
        <taxon>Hypocreomycetidae</taxon>
        <taxon>Hypocreales</taxon>
        <taxon>Nectriaceae</taxon>
        <taxon>Fusarium</taxon>
        <taxon>Fusarium oxysporum species complex</taxon>
    </lineage>
</organism>
<sequence>MFGYNTYQARDGREFVPFENPLEESLEEAANLLSEGSDALAICESGTLPVGVGFITWSASLEVAIPALRKYRPCAVWLFAPPRSIHDLIPWIQQIREATSHATKIWVQIGSVADATLATELLRPSVLVVQGTDAGGHALARGTSIISLVPEVHDKIQEMQVQQQRVEHPIQLLAAGGISDGRGLAALVQMGAQGPVLETRFLASPEALIADGYLKEALRAPDG</sequence>
<dbReference type="Pfam" id="PF03060">
    <property type="entry name" value="NMO"/>
    <property type="match status" value="1"/>
</dbReference>
<dbReference type="EnsemblFungi" id="FOXG_17499T0">
    <property type="protein sequence ID" value="FOXG_17499P0"/>
    <property type="gene ID" value="FOXG_17499"/>
</dbReference>
<dbReference type="SUPFAM" id="SSF51412">
    <property type="entry name" value="Inosine monophosphate dehydrogenase (IMPDH)"/>
    <property type="match status" value="1"/>
</dbReference>
<dbReference type="AlphaFoldDB" id="A0A0C4DJ61"/>
<dbReference type="PANTHER" id="PTHR32332:SF34">
    <property type="entry name" value="2-NITROPROPANE DIOXYGENASE FAMILY, PUTATIVE-RELATED"/>
    <property type="match status" value="1"/>
</dbReference>
<dbReference type="STRING" id="426428.A0A0C4DJ61"/>
<keyword evidence="3" id="KW-0560">Oxidoreductase</keyword>
<reference evidence="5" key="1">
    <citation type="journal article" date="2012" name="Mol. Plant Microbe Interact.">
        <title>A highly conserved effector in Fusarium oxysporum is required for full virulence on Arabidopsis.</title>
        <authorList>
            <person name="Thatcher L.F."/>
            <person name="Gardiner D.M."/>
            <person name="Kazan K."/>
            <person name="Manners J."/>
        </authorList>
    </citation>
    <scope>NUCLEOTIDE SEQUENCE [LARGE SCALE GENOMIC DNA]</scope>
    <source>
        <strain evidence="5">Fo5176</strain>
    </source>
</reference>
<dbReference type="InterPro" id="IPR004136">
    <property type="entry name" value="NMO"/>
</dbReference>
<keyword evidence="1" id="KW-0285">Flavoprotein</keyword>
<evidence type="ECO:0000313" key="5">
    <source>
        <dbReference type="Proteomes" id="UP000002489"/>
    </source>
</evidence>
<dbReference type="Gene3D" id="3.20.20.70">
    <property type="entry name" value="Aldolase class I"/>
    <property type="match status" value="1"/>
</dbReference>
<protein>
    <submittedName>
        <fullName evidence="4">Uncharacterized protein</fullName>
    </submittedName>
</protein>
<evidence type="ECO:0000313" key="4">
    <source>
        <dbReference type="EnsemblFungi" id="FOXG_17499P0"/>
    </source>
</evidence>
<dbReference type="PANTHER" id="PTHR32332">
    <property type="entry name" value="2-NITROPROPANE DIOXYGENASE"/>
    <property type="match status" value="1"/>
</dbReference>
<proteinExistence type="predicted"/>
<evidence type="ECO:0000256" key="1">
    <source>
        <dbReference type="ARBA" id="ARBA00022630"/>
    </source>
</evidence>
<dbReference type="Proteomes" id="UP000002489">
    <property type="component" value="Unassembled WGS sequence"/>
</dbReference>
<dbReference type="GO" id="GO:0018580">
    <property type="term" value="F:nitronate monooxygenase activity"/>
    <property type="evidence" value="ECO:0007669"/>
    <property type="project" value="InterPro"/>
</dbReference>
<name>A0A0C4DJ61_FUSOF</name>
<dbReference type="CDD" id="cd04730">
    <property type="entry name" value="NPD_like"/>
    <property type="match status" value="1"/>
</dbReference>
<evidence type="ECO:0000256" key="3">
    <source>
        <dbReference type="ARBA" id="ARBA00023002"/>
    </source>
</evidence>
<keyword evidence="2" id="KW-0288">FMN</keyword>
<dbReference type="InterPro" id="IPR013785">
    <property type="entry name" value="Aldolase_TIM"/>
</dbReference>